<dbReference type="Proteomes" id="UP001446871">
    <property type="component" value="Unassembled WGS sequence"/>
</dbReference>
<evidence type="ECO:0000313" key="5">
    <source>
        <dbReference type="EMBL" id="KAK8078120.1"/>
    </source>
</evidence>
<feature type="region of interest" description="Disordered" evidence="4">
    <location>
        <begin position="37"/>
        <end position="56"/>
    </location>
</feature>
<feature type="compositionally biased region" description="Low complexity" evidence="4">
    <location>
        <begin position="384"/>
        <end position="395"/>
    </location>
</feature>
<dbReference type="PANTHER" id="PTHR13073">
    <property type="entry name" value="BLOC-1 COMPLEX SUBUNIT 1"/>
    <property type="match status" value="1"/>
</dbReference>
<feature type="coiled-coil region" evidence="3">
    <location>
        <begin position="183"/>
        <end position="210"/>
    </location>
</feature>
<keyword evidence="3" id="KW-0175">Coiled coil</keyword>
<accession>A0ABR1W3Q5</accession>
<keyword evidence="6" id="KW-1185">Reference proteome</keyword>
<feature type="region of interest" description="Disordered" evidence="4">
    <location>
        <begin position="244"/>
        <end position="295"/>
    </location>
</feature>
<dbReference type="PANTHER" id="PTHR13073:SF0">
    <property type="entry name" value="BIOGENESIS OF LYSOSOME-RELATED ORGANELLES COMPLEX 1 SUBUNIT 1"/>
    <property type="match status" value="1"/>
</dbReference>
<evidence type="ECO:0000256" key="3">
    <source>
        <dbReference type="SAM" id="Coils"/>
    </source>
</evidence>
<name>A0ABR1W3Q5_9PEZI</name>
<comment type="similarity">
    <text evidence="1">Belongs to the BLOC1S1 family.</text>
</comment>
<feature type="compositionally biased region" description="Basic and acidic residues" evidence="4">
    <location>
        <begin position="458"/>
        <end position="472"/>
    </location>
</feature>
<dbReference type="InterPro" id="IPR009395">
    <property type="entry name" value="BLOC1S1"/>
</dbReference>
<evidence type="ECO:0000256" key="4">
    <source>
        <dbReference type="SAM" id="MobiDB-lite"/>
    </source>
</evidence>
<feature type="compositionally biased region" description="Low complexity" evidence="4">
    <location>
        <begin position="486"/>
        <end position="496"/>
    </location>
</feature>
<evidence type="ECO:0000256" key="2">
    <source>
        <dbReference type="ARBA" id="ARBA00019577"/>
    </source>
</evidence>
<gene>
    <name evidence="5" type="ORF">PG996_004290</name>
</gene>
<reference evidence="5 6" key="1">
    <citation type="submission" date="2023-01" db="EMBL/GenBank/DDBJ databases">
        <title>Analysis of 21 Apiospora genomes using comparative genomics revels a genus with tremendous synthesis potential of carbohydrate active enzymes and secondary metabolites.</title>
        <authorList>
            <person name="Sorensen T."/>
        </authorList>
    </citation>
    <scope>NUCLEOTIDE SEQUENCE [LARGE SCALE GENOMIC DNA]</scope>
    <source>
        <strain evidence="5 6">CBS 83171</strain>
    </source>
</reference>
<feature type="compositionally biased region" description="Low complexity" evidence="4">
    <location>
        <begin position="38"/>
        <end position="56"/>
    </location>
</feature>
<dbReference type="Pfam" id="PF06320">
    <property type="entry name" value="GCN5L1"/>
    <property type="match status" value="1"/>
</dbReference>
<feature type="compositionally biased region" description="Low complexity" evidence="4">
    <location>
        <begin position="99"/>
        <end position="132"/>
    </location>
</feature>
<feature type="compositionally biased region" description="Basic and acidic residues" evidence="4">
    <location>
        <begin position="286"/>
        <end position="295"/>
    </location>
</feature>
<comment type="caution">
    <text evidence="5">The sequence shown here is derived from an EMBL/GenBank/DDBJ whole genome shotgun (WGS) entry which is preliminary data.</text>
</comment>
<feature type="compositionally biased region" description="Low complexity" evidence="4">
    <location>
        <begin position="441"/>
        <end position="452"/>
    </location>
</feature>
<protein>
    <recommendedName>
        <fullName evidence="2">Biogenesis of lysosome-related organelles complex 1 subunit 1</fullName>
    </recommendedName>
</protein>
<evidence type="ECO:0000313" key="6">
    <source>
        <dbReference type="Proteomes" id="UP001446871"/>
    </source>
</evidence>
<dbReference type="EMBL" id="JAQQWM010000002">
    <property type="protein sequence ID" value="KAK8078120.1"/>
    <property type="molecule type" value="Genomic_DNA"/>
</dbReference>
<feature type="region of interest" description="Disordered" evidence="4">
    <location>
        <begin position="361"/>
        <end position="504"/>
    </location>
</feature>
<feature type="compositionally biased region" description="Low complexity" evidence="4">
    <location>
        <begin position="67"/>
        <end position="88"/>
    </location>
</feature>
<sequence length="504" mass="51407">MRVRVRRRLPPILLLRLSHPLSPRTSMVQAMATTVTASGTTSIPSPSSTTGIFPSPALSSPGFPSYATSSASRPGGSSAAAVTQQQQTPRSHTGPPPSNSSGANQSQAAAGKRPAAGSIANTNTTSASNSNSMPPHLHAHLPSTTTTLHMTEARDALVATMSNLFDTELQSRASLLHANATQLSRQEADVAKATESLRKENDKLAKVAREAGKRIKETGNVQNWAEVLERDFLVLEETLRLAREGDGESEGGYTSSSGSCWSGSGSDDGGDAGSGNGGGTTRSRRASVDRGREEGAVVAAKVAGKATAAAPPPTLDGEGGLVGAVNEMDIDDAVGAGAAVPASSTEAAGKTVEDVVVQEVGTIGGRADDQPSGAMDVDVDMANTSDTPAAATPAPSKDDGQEETGGPENGPFSHVDNAIEASIREAMATSMHDETAAGARSETTLEGGSTSSVHRKAKEIAEFDKMDLDASERSFPSTGRTLSRESVSVSDVASGSGPPPPAAT</sequence>
<feature type="compositionally biased region" description="Gly residues" evidence="4">
    <location>
        <begin position="271"/>
        <end position="280"/>
    </location>
</feature>
<evidence type="ECO:0000256" key="1">
    <source>
        <dbReference type="ARBA" id="ARBA00007133"/>
    </source>
</evidence>
<feature type="compositionally biased region" description="Polar residues" evidence="4">
    <location>
        <begin position="474"/>
        <end position="485"/>
    </location>
</feature>
<proteinExistence type="inferred from homology"/>
<feature type="compositionally biased region" description="Low complexity" evidence="4">
    <location>
        <begin position="251"/>
        <end position="265"/>
    </location>
</feature>
<organism evidence="5 6">
    <name type="scientific">Apiospora saccharicola</name>
    <dbReference type="NCBI Taxonomy" id="335842"/>
    <lineage>
        <taxon>Eukaryota</taxon>
        <taxon>Fungi</taxon>
        <taxon>Dikarya</taxon>
        <taxon>Ascomycota</taxon>
        <taxon>Pezizomycotina</taxon>
        <taxon>Sordariomycetes</taxon>
        <taxon>Xylariomycetidae</taxon>
        <taxon>Amphisphaeriales</taxon>
        <taxon>Apiosporaceae</taxon>
        <taxon>Apiospora</taxon>
    </lineage>
</organism>
<feature type="region of interest" description="Disordered" evidence="4">
    <location>
        <begin position="62"/>
        <end position="141"/>
    </location>
</feature>